<dbReference type="EMBL" id="JAHKKG010000008">
    <property type="protein sequence ID" value="MBU2666995.1"/>
    <property type="molecule type" value="Genomic_DNA"/>
</dbReference>
<keyword evidence="2 10" id="KW-0547">Nucleotide-binding</keyword>
<evidence type="ECO:0000256" key="1">
    <source>
        <dbReference type="ARBA" id="ARBA00022722"/>
    </source>
</evidence>
<dbReference type="InterPro" id="IPR013986">
    <property type="entry name" value="DExx_box_DNA_helicase_dom_sf"/>
</dbReference>
<comment type="caution">
    <text evidence="12">The sequence shown here is derived from an EMBL/GenBank/DDBJ whole genome shotgun (WGS) entry which is preliminary data.</text>
</comment>
<dbReference type="Pfam" id="PF04257">
    <property type="entry name" value="Exonuc_V_gamma"/>
    <property type="match status" value="1"/>
</dbReference>
<dbReference type="HAMAP" id="MF_01486">
    <property type="entry name" value="RecC"/>
    <property type="match status" value="1"/>
</dbReference>
<evidence type="ECO:0000256" key="2">
    <source>
        <dbReference type="ARBA" id="ARBA00022741"/>
    </source>
</evidence>
<keyword evidence="5 10" id="KW-0347">Helicase</keyword>
<evidence type="ECO:0000256" key="6">
    <source>
        <dbReference type="ARBA" id="ARBA00022839"/>
    </source>
</evidence>
<dbReference type="Gene3D" id="1.10.10.160">
    <property type="match status" value="1"/>
</dbReference>
<evidence type="ECO:0000313" key="13">
    <source>
        <dbReference type="Proteomes" id="UP001519654"/>
    </source>
</evidence>
<dbReference type="InterPro" id="IPR041500">
    <property type="entry name" value="RecC_C"/>
</dbReference>
<organism evidence="12 13">
    <name type="scientific">Paractinoplanes bogorensis</name>
    <dbReference type="NCBI Taxonomy" id="1610840"/>
    <lineage>
        <taxon>Bacteria</taxon>
        <taxon>Bacillati</taxon>
        <taxon>Actinomycetota</taxon>
        <taxon>Actinomycetes</taxon>
        <taxon>Micromonosporales</taxon>
        <taxon>Micromonosporaceae</taxon>
        <taxon>Paractinoplanes</taxon>
    </lineage>
</organism>
<keyword evidence="7 10" id="KW-0067">ATP-binding</keyword>
<evidence type="ECO:0000256" key="3">
    <source>
        <dbReference type="ARBA" id="ARBA00022763"/>
    </source>
</evidence>
<dbReference type="Proteomes" id="UP001519654">
    <property type="component" value="Unassembled WGS sequence"/>
</dbReference>
<evidence type="ECO:0000259" key="11">
    <source>
        <dbReference type="Pfam" id="PF17946"/>
    </source>
</evidence>
<dbReference type="Gene3D" id="1.10.10.990">
    <property type="match status" value="1"/>
</dbReference>
<evidence type="ECO:0000256" key="7">
    <source>
        <dbReference type="ARBA" id="ARBA00022840"/>
    </source>
</evidence>
<keyword evidence="3 10" id="KW-0227">DNA damage</keyword>
<evidence type="ECO:0000256" key="9">
    <source>
        <dbReference type="ARBA" id="ARBA00023204"/>
    </source>
</evidence>
<comment type="similarity">
    <text evidence="10">Belongs to the RecC family.</text>
</comment>
<keyword evidence="1 10" id="KW-0540">Nuclease</keyword>
<evidence type="ECO:0000256" key="5">
    <source>
        <dbReference type="ARBA" id="ARBA00022806"/>
    </source>
</evidence>
<proteinExistence type="inferred from homology"/>
<dbReference type="NCBIfam" id="TIGR01450">
    <property type="entry name" value="recC"/>
    <property type="match status" value="1"/>
</dbReference>
<dbReference type="PANTHER" id="PTHR30591:SF1">
    <property type="entry name" value="RECBCD ENZYME SUBUNIT RECC"/>
    <property type="match status" value="1"/>
</dbReference>
<comment type="miscellaneous">
    <text evidence="10">In the RecBCD complex, RecB has a slow 3'-5' helicase, an exonuclease activity and loads RecA onto ssDNA, RecD has a fast 5'-3' helicase activity, while RecC stimulates the ATPase and processivity of the RecB helicase and contributes to recognition of the Chi site.</text>
</comment>
<dbReference type="GO" id="GO:0008854">
    <property type="term" value="F:exodeoxyribonuclease V activity"/>
    <property type="evidence" value="ECO:0007669"/>
    <property type="project" value="UniProtKB-EC"/>
</dbReference>
<evidence type="ECO:0000256" key="8">
    <source>
        <dbReference type="ARBA" id="ARBA00023125"/>
    </source>
</evidence>
<dbReference type="Gene3D" id="3.40.50.300">
    <property type="entry name" value="P-loop containing nucleotide triphosphate hydrolases"/>
    <property type="match status" value="2"/>
</dbReference>
<dbReference type="InterPro" id="IPR011335">
    <property type="entry name" value="Restrct_endonuc-II-like"/>
</dbReference>
<keyword evidence="6 10" id="KW-0269">Exonuclease</keyword>
<reference evidence="12 13" key="1">
    <citation type="submission" date="2021-06" db="EMBL/GenBank/DDBJ databases">
        <title>Actinoplanes lichenicola sp. nov., and Actinoplanes ovalisporus sp. nov., isolated from lichen in Thailand.</title>
        <authorList>
            <person name="Saeng-In P."/>
            <person name="Kanchanasin P."/>
            <person name="Yuki M."/>
            <person name="Kudo T."/>
            <person name="Ohkuma M."/>
            <person name="Phongsopitanun W."/>
            <person name="Tanasupawat S."/>
        </authorList>
    </citation>
    <scope>NUCLEOTIDE SEQUENCE [LARGE SCALE GENOMIC DNA]</scope>
    <source>
        <strain evidence="12 13">NBRC 110975</strain>
    </source>
</reference>
<dbReference type="Pfam" id="PF17946">
    <property type="entry name" value="RecC_C"/>
    <property type="match status" value="1"/>
</dbReference>
<name>A0ABS5YU93_9ACTN</name>
<dbReference type="SUPFAM" id="SSF52980">
    <property type="entry name" value="Restriction endonuclease-like"/>
    <property type="match status" value="1"/>
</dbReference>
<comment type="function">
    <text evidence="10">A helicase/nuclease that prepares dsDNA breaks (DSB) for recombinational DNA repair. Binds to DSBs and unwinds DNA via a highly rapid and processive ATP-dependent bidirectional helicase activity. Unwinds dsDNA until it encounters a Chi (crossover hotspot instigator) sequence from the 3' direction. Cuts ssDNA a few nucleotides 3' to the Chi site. The properties and activities of the enzyme are changed at Chi. The Chi-altered holoenzyme produces a long 3'-ssDNA overhang and facilitates RecA-binding to the ssDNA for homologous DNA recombination and repair. Holoenzyme degrades any linearized DNA that is unable to undergo homologous recombination. In the holoenzyme this subunit recognizes the wild-type Chi sequence, and when added to isolated RecB increases its ATP-dependent helicase processivity.</text>
</comment>
<dbReference type="InterPro" id="IPR006697">
    <property type="entry name" value="RecC"/>
</dbReference>
<evidence type="ECO:0000256" key="10">
    <source>
        <dbReference type="HAMAP-Rule" id="MF_01486"/>
    </source>
</evidence>
<dbReference type="Gene3D" id="3.40.50.10930">
    <property type="match status" value="1"/>
</dbReference>
<evidence type="ECO:0000256" key="4">
    <source>
        <dbReference type="ARBA" id="ARBA00022801"/>
    </source>
</evidence>
<dbReference type="RefSeq" id="WP_215791190.1">
    <property type="nucleotide sequence ID" value="NZ_JAHKKG010000008.1"/>
</dbReference>
<keyword evidence="13" id="KW-1185">Reference proteome</keyword>
<gene>
    <name evidence="10 12" type="primary">recC</name>
    <name evidence="12" type="ORF">KOI35_26130</name>
</gene>
<feature type="domain" description="RecC C-terminal" evidence="11">
    <location>
        <begin position="781"/>
        <end position="1006"/>
    </location>
</feature>
<keyword evidence="9 10" id="KW-0234">DNA repair</keyword>
<dbReference type="SUPFAM" id="SSF52540">
    <property type="entry name" value="P-loop containing nucleoside triphosphate hydrolases"/>
    <property type="match status" value="2"/>
</dbReference>
<dbReference type="InterPro" id="IPR027417">
    <property type="entry name" value="P-loop_NTPase"/>
</dbReference>
<keyword evidence="4 10" id="KW-0378">Hydrolase</keyword>
<evidence type="ECO:0000313" key="12">
    <source>
        <dbReference type="EMBL" id="MBU2666995.1"/>
    </source>
</evidence>
<protein>
    <recommendedName>
        <fullName evidence="10">RecBCD enzyme subunit RecC</fullName>
    </recommendedName>
    <alternativeName>
        <fullName evidence="10">Exonuclease V subunit RecC</fullName>
        <shortName evidence="10">ExoV subunit RecC</shortName>
    </alternativeName>
    <alternativeName>
        <fullName evidence="10">Helicase/nuclease RecBCD subunit RecC</fullName>
    </alternativeName>
</protein>
<dbReference type="PANTHER" id="PTHR30591">
    <property type="entry name" value="RECBCD ENZYME SUBUNIT RECC"/>
    <property type="match status" value="1"/>
</dbReference>
<keyword evidence="8 10" id="KW-0238">DNA-binding</keyword>
<sequence length="1077" mass="116530">MLLLHRAERTDRLADALAEVVRVPLDDPFAAEIVSVPSQGVERWLAQRLSHRLGVGRSPSGDGVCANVLFPSLPGLLEQAGLPGADSWRPDRLVWPLLDVIDASLGESWCRPLAAYLGAVEGDPIRLGRRYAVARHLAELFDSYGRHRPYMVSAGFPEDLRWQAELWDRLVAVMPVPSPAARLAEVCAALRDNPGISSLPARLSVFGLTRLPAAHAALLDALAAGREVHLWLPHPSPVLWENLLPYASRPGSLSSRPPRSAVPLSRSADPTRELTANPLLASLGRDARELQLILPAARDHYHGGTVWPDTLLGRLQRSLAADAPLESPGPADSSVQVHSCHGPDRQVEVLREVILGLLRDDPALEPRDILVMCPDIETFAPLISASFGLGADAAHPAHKLRVRLADRALRQLNPLFGVVAHLLDLADARVTAAQVLDLAATAPVRRRFRFDDDDLDRLRELVVESGVRWGFDPEHRARFQVTARSNTWAAGLDRILLGAAMSEEEPHWLGTALPLDDMDSGDVDLAGRLAELVDRLDAVLSGFSSRDGHSLPAWLDAIGEAVDGLTAVPESEAWQRTQLDSELAELAAAGSTAVLRLADMRSLLAGRLQGRPTRANFRTGDLTMCTMVPMRSVPHRVICVLGLDDGVFPRGAGLDGDDVLGRDPCVGERDPRGEDRQLLLDAVMAATGTLVLLYSGADERTNAPRPPAVPLDELLDALGRPVRDQVLVRHPLQPFDARNFTGEPFSFDPTSLAGAVAAAGERLPEPPFLTDPLPPLPGDIVELADLQAFLAHPVKAFLRRRLGVGLFGDDGDPADGLPVELDHLEKWSVGDRLLRALLEGTDLNRCVQAEWRRGTVPPGPLGSRLLDAIAGEVQPVAVAARTHVDGTPEAVDVTVELPGGRLLVGTVGDVYGDTIAAVSYSKVAPKHRLRAWLNLLALSAGRPEAEWRSVAIGRGFKGRPSKSTFGPIPAPAALSLLRELVELADEGLREPLPMAARTSHAYAKCRLNGGAPEAAYGKARNEWARYPSGGEHDEAEHRLVWGADAPFERLLSDPARFDTLAMRVWEPLCRAESTEQL</sequence>
<comment type="subunit">
    <text evidence="10">Heterotrimer of RecB, RecC and RecD. All subunits contribute to DNA-binding.</text>
</comment>
<dbReference type="PIRSF" id="PIRSF000980">
    <property type="entry name" value="RecC"/>
    <property type="match status" value="1"/>
</dbReference>
<accession>A0ABS5YU93</accession>